<feature type="domain" description="NOMO-like N-terminal beta-sandwich" evidence="4">
    <location>
        <begin position="68"/>
        <end position="132"/>
    </location>
</feature>
<dbReference type="KEGG" id="bbes:BESB_081460"/>
<evidence type="ECO:0000256" key="1">
    <source>
        <dbReference type="ARBA" id="ARBA00022729"/>
    </source>
</evidence>
<evidence type="ECO:0008006" key="8">
    <source>
        <dbReference type="Google" id="ProtNLM"/>
    </source>
</evidence>
<dbReference type="InterPro" id="IPR008969">
    <property type="entry name" value="CarboxyPept-like_regulatory"/>
</dbReference>
<keyword evidence="1" id="KW-0732">Signal</keyword>
<dbReference type="Proteomes" id="UP000224006">
    <property type="component" value="Chromosome VIII"/>
</dbReference>
<gene>
    <name evidence="6" type="ORF">BESB_081460</name>
</gene>
<accession>A0A2A9MBF2</accession>
<dbReference type="GO" id="GO:0005789">
    <property type="term" value="C:endoplasmic reticulum membrane"/>
    <property type="evidence" value="ECO:0007669"/>
    <property type="project" value="TreeGrafter"/>
</dbReference>
<dbReference type="OrthoDB" id="10263633at2759"/>
<evidence type="ECO:0000256" key="2">
    <source>
        <dbReference type="SAM" id="Coils"/>
    </source>
</evidence>
<keyword evidence="3" id="KW-0812">Transmembrane</keyword>
<name>A0A2A9MBF2_BESBE</name>
<comment type="caution">
    <text evidence="6">The sequence shown here is derived from an EMBL/GenBank/DDBJ whole genome shotgun (WGS) entry which is preliminary data.</text>
</comment>
<dbReference type="STRING" id="94643.A0A2A9MBF2"/>
<dbReference type="RefSeq" id="XP_029216956.1">
    <property type="nucleotide sequence ID" value="XM_029366496.1"/>
</dbReference>
<dbReference type="Pfam" id="PF22898">
    <property type="entry name" value="NOMO1-like_1st"/>
    <property type="match status" value="1"/>
</dbReference>
<evidence type="ECO:0000259" key="5">
    <source>
        <dbReference type="Pfam" id="PF22904"/>
    </source>
</evidence>
<dbReference type="Pfam" id="PF22904">
    <property type="entry name" value="NOMO1-like_2nd"/>
    <property type="match status" value="1"/>
</dbReference>
<feature type="transmembrane region" description="Helical" evidence="3">
    <location>
        <begin position="1443"/>
        <end position="1467"/>
    </location>
</feature>
<evidence type="ECO:0000256" key="3">
    <source>
        <dbReference type="SAM" id="Phobius"/>
    </source>
</evidence>
<feature type="transmembrane region" description="Helical" evidence="3">
    <location>
        <begin position="21"/>
        <end position="41"/>
    </location>
</feature>
<dbReference type="InterPro" id="IPR055075">
    <property type="entry name" value="NOMO-like_N"/>
</dbReference>
<dbReference type="SUPFAM" id="SSF49464">
    <property type="entry name" value="Carboxypeptidase regulatory domain-like"/>
    <property type="match status" value="1"/>
</dbReference>
<reference evidence="6 7" key="1">
    <citation type="submission" date="2017-09" db="EMBL/GenBank/DDBJ databases">
        <title>Genome sequencing of Besnoitia besnoiti strain Bb-Ger1.</title>
        <authorList>
            <person name="Schares G."/>
            <person name="Venepally P."/>
            <person name="Lorenzi H.A."/>
        </authorList>
    </citation>
    <scope>NUCLEOTIDE SEQUENCE [LARGE SCALE GENOMIC DNA]</scope>
    <source>
        <strain evidence="6 7">Bb-Ger1</strain>
    </source>
</reference>
<protein>
    <recommendedName>
        <fullName evidence="8">Nodal modulator 1</fullName>
    </recommendedName>
</protein>
<keyword evidence="2" id="KW-0175">Coiled coil</keyword>
<feature type="domain" description="NOMO second beta-sandwich" evidence="5">
    <location>
        <begin position="145"/>
        <end position="195"/>
    </location>
</feature>
<dbReference type="EMBL" id="NWUJ01000009">
    <property type="protein sequence ID" value="PFH32947.1"/>
    <property type="molecule type" value="Genomic_DNA"/>
</dbReference>
<dbReference type="PANTHER" id="PTHR23303">
    <property type="entry name" value="CARBOXYPEPTIDASE REGULATORY REGION-CONTAINING"/>
    <property type="match status" value="1"/>
</dbReference>
<keyword evidence="7" id="KW-1185">Reference proteome</keyword>
<dbReference type="VEuPathDB" id="ToxoDB:BESB_081460"/>
<dbReference type="InterPro" id="IPR055074">
    <property type="entry name" value="NOMO1-3_2nd"/>
</dbReference>
<keyword evidence="3" id="KW-1133">Transmembrane helix</keyword>
<proteinExistence type="predicted"/>
<feature type="coiled-coil region" evidence="2">
    <location>
        <begin position="600"/>
        <end position="630"/>
    </location>
</feature>
<dbReference type="InterPro" id="IPR051417">
    <property type="entry name" value="SDr/BOS_complex"/>
</dbReference>
<sequence>MAAQNGRAPPRRASSALHRGFLSRLLSFTFLALFLLGIFALTRLSPASAEEAEVEVCEGRIVGENGRSLADFDLSDVVVALVTDDGAVKEQEHCSPTGYYLIRVDTLAGRRAFSLRVSGPPGWSFAPASVRVPEGTCRQDVNFVFTGFTLSGRVATAGSARGPAGLLVTLAQADGALESETDEAGRFQFAEVLPGLAALRVALPGATPAASAARFEGGGELLVDVSAQGRATVRGGANSGAEEIVFRMKGYEVRGRVLDSEGRPLLLPVVVELLPDPASCTSPLPPNCGGSPLPAPLRAVVDSSQRVAGVSCFAVAAPGDGEFVFPTVPMCAYVVRPAGRLPAAQSGEDAEERIVSFAPDAQRVTTAAADAHGSVRVPAFELAAFSLTGRVVSRGADGQLRGVPDAWVEFRRGGLTAAHVQADGEGKFTFVSFPAKGQNDLAFTASKEHFGFTTVFVGSLSWGTRHDLVPIEVSSVDLCGIVEPASPDARRGGLTVFIEPAAYDAARESDDRPKTAVSDDAGKFCVRVRPHRKYVASLFFPAEGRQASRKFERALAVGGEPVFDVLLKEQRYAVVGAVACLEPCPQGLKIRAARASHAAVARAEAEQSAAEEKKDKAVSLAAARDEEEEDALREALVTVAEAKRGKSTNELTFELTGLPGGFYTLEILEANEEPQLDTPAEKRETRTLCWRKKRQLVSFSPASPSSDAPPPVVVTFAQTGYRVYGSSNFPVAAELVSSASQAAPAAVALPAGPFALCVAQLRANYSLRPASSRLRLSTVPDSFSAAQALAEDSSARRREFLRVRVTEREVQVQVALAGLVDAASSPFGKEASKALAFAVDVDSAGAGAPLRAEKAEAAERDSKKATRVPCAFAAFTRSAAAPLAEALAAAALVTRDDEDVALFSCRFWLSVGAEEMPVGGASRQREAGARLRLALAAPPALVAEGLRVLADGQMTPPMEALSRALGDDTLTLGAFFAERQCVLKGRVEPPVEGATVSFLAPAPSEGAEDPSRVAPDAQTDARGRFVSAAIPCRRGAWVPKAAEGEATHIWSLDAVRVEASRSDYDFVRREARDGADIVFKAIKLASVTASVSLASSGAGLKNVLISLSPLRDAAVRPTRQLTNERGEAVFLPVREAADRRGALGKDHEKRVVGDGLFLVRPLLKGFQFVPPVLEVAIESGNPEKKHIRLEFKATKILYDCAGRVRALAAQLHELARGRASLVVRAAGVSDSGATHVEETQVDEDGVFLLRGLRPKVAYEVSVHPSGGERGAFDLRSAWERVSPESRQVLRDTVQDVTDLDFFVFAARRGLSLVVSLPTSLSSSPPLTLHLTREAAAGAPREKTRVAHLGSLRFAEFSDLAEGNFLIAVSLSRTPRPQEGEANWEVEETPEEDEIFYRQRVSVSPASARGDARVYVQLPRALEKALQLGGSLASEGRRKREKGFFASFLGSFLFYGVILALAGGAFFARRQLLSLVGSGAADGKKREKKSE</sequence>
<evidence type="ECO:0000313" key="7">
    <source>
        <dbReference type="Proteomes" id="UP000224006"/>
    </source>
</evidence>
<dbReference type="PANTHER" id="PTHR23303:SF14">
    <property type="entry name" value="BOS COMPLEX SUBUNIT NOMO1-RELATED"/>
    <property type="match status" value="1"/>
</dbReference>
<organism evidence="6 7">
    <name type="scientific">Besnoitia besnoiti</name>
    <name type="common">Apicomplexan protozoan</name>
    <dbReference type="NCBI Taxonomy" id="94643"/>
    <lineage>
        <taxon>Eukaryota</taxon>
        <taxon>Sar</taxon>
        <taxon>Alveolata</taxon>
        <taxon>Apicomplexa</taxon>
        <taxon>Conoidasida</taxon>
        <taxon>Coccidia</taxon>
        <taxon>Eucoccidiorida</taxon>
        <taxon>Eimeriorina</taxon>
        <taxon>Sarcocystidae</taxon>
        <taxon>Besnoitia</taxon>
    </lineage>
</organism>
<keyword evidence="3" id="KW-0472">Membrane</keyword>
<evidence type="ECO:0000313" key="6">
    <source>
        <dbReference type="EMBL" id="PFH32947.1"/>
    </source>
</evidence>
<dbReference type="GeneID" id="40313072"/>
<evidence type="ECO:0000259" key="4">
    <source>
        <dbReference type="Pfam" id="PF22898"/>
    </source>
</evidence>